<keyword evidence="3" id="KW-0479">Metal-binding</keyword>
<dbReference type="Gene3D" id="3.40.30.10">
    <property type="entry name" value="Glutaredoxin"/>
    <property type="match status" value="1"/>
</dbReference>
<organism evidence="7 8">
    <name type="scientific">Miscanthus lutarioriparius</name>
    <dbReference type="NCBI Taxonomy" id="422564"/>
    <lineage>
        <taxon>Eukaryota</taxon>
        <taxon>Viridiplantae</taxon>
        <taxon>Streptophyta</taxon>
        <taxon>Embryophyta</taxon>
        <taxon>Tracheophyta</taxon>
        <taxon>Spermatophyta</taxon>
        <taxon>Magnoliopsida</taxon>
        <taxon>Liliopsida</taxon>
        <taxon>Poales</taxon>
        <taxon>Poaceae</taxon>
        <taxon>PACMAD clade</taxon>
        <taxon>Panicoideae</taxon>
        <taxon>Andropogonodae</taxon>
        <taxon>Andropogoneae</taxon>
        <taxon>Saccharinae</taxon>
        <taxon>Miscanthus</taxon>
    </lineage>
</organism>
<dbReference type="PROSITE" id="PS51354">
    <property type="entry name" value="GLUTAREDOXIN_2"/>
    <property type="match status" value="1"/>
</dbReference>
<dbReference type="AlphaFoldDB" id="A0A811RH27"/>
<name>A0A811RH27_9POAL</name>
<dbReference type="PANTHER" id="PTHR10293:SF45">
    <property type="entry name" value="BIFUNCTIONAL MONOTHIOL GLUTAREDOXIN-S16, CHLOROPLASTIC"/>
    <property type="match status" value="1"/>
</dbReference>
<keyword evidence="5" id="KW-0411">Iron-sulfur</keyword>
<protein>
    <recommendedName>
        <fullName evidence="6">Glutaredoxin domain-containing protein</fullName>
    </recommendedName>
</protein>
<dbReference type="PANTHER" id="PTHR10293">
    <property type="entry name" value="GLUTAREDOXIN FAMILY MEMBER"/>
    <property type="match status" value="1"/>
</dbReference>
<reference evidence="7" key="1">
    <citation type="submission" date="2020-10" db="EMBL/GenBank/DDBJ databases">
        <authorList>
            <person name="Han B."/>
            <person name="Lu T."/>
            <person name="Zhao Q."/>
            <person name="Huang X."/>
            <person name="Zhao Y."/>
        </authorList>
    </citation>
    <scope>NUCLEOTIDE SEQUENCE</scope>
</reference>
<dbReference type="InterPro" id="IPR036249">
    <property type="entry name" value="Thioredoxin-like_sf"/>
</dbReference>
<gene>
    <name evidence="7" type="ORF">NCGR_LOCUS52480</name>
</gene>
<proteinExistence type="inferred from homology"/>
<comment type="function">
    <text evidence="1">May only reduce GSH-thiol disulfides, but not protein disulfides.</text>
</comment>
<evidence type="ECO:0000256" key="3">
    <source>
        <dbReference type="ARBA" id="ARBA00022723"/>
    </source>
</evidence>
<dbReference type="InterPro" id="IPR033658">
    <property type="entry name" value="GRX_PICOT-like"/>
</dbReference>
<evidence type="ECO:0000256" key="5">
    <source>
        <dbReference type="ARBA" id="ARBA00023014"/>
    </source>
</evidence>
<dbReference type="SUPFAM" id="SSF52833">
    <property type="entry name" value="Thioredoxin-like"/>
    <property type="match status" value="1"/>
</dbReference>
<comment type="similarity">
    <text evidence="2">Belongs to the glutaredoxin family. CGFS subfamily.</text>
</comment>
<dbReference type="Pfam" id="PF00462">
    <property type="entry name" value="Glutaredoxin"/>
    <property type="match status" value="1"/>
</dbReference>
<dbReference type="GO" id="GO:0005759">
    <property type="term" value="C:mitochondrial matrix"/>
    <property type="evidence" value="ECO:0007669"/>
    <property type="project" value="TreeGrafter"/>
</dbReference>
<dbReference type="GO" id="GO:0046872">
    <property type="term" value="F:metal ion binding"/>
    <property type="evidence" value="ECO:0007669"/>
    <property type="project" value="UniProtKB-KW"/>
</dbReference>
<accession>A0A811RH27</accession>
<sequence length="270" mass="29324">MAMASTATAAASPRLAFPLLSAPASSSSSSNTLRFPLRRRRASRPLAVAAFKKLSEASPVPIPQEPTQPLVDEDALPPKPGVYGVYDPAGELQFVGISRNVRASVEGHRRKVPANLCASVKVTVSDEETPDRAALNNAWKSWMEEHIEATGKAPPGNVAGNYTWLTVPLEQLIDRLVKENKVVAFIKGSRSAPQCRFSQRVVGILEAHGEDFVTVDVLDEEHNHGLREALKTYSNWPTFPQIFVGGELVGGCDIISSMAEKRELAALFQK</sequence>
<feature type="domain" description="Glutaredoxin" evidence="6">
    <location>
        <begin position="182"/>
        <end position="249"/>
    </location>
</feature>
<evidence type="ECO:0000256" key="1">
    <source>
        <dbReference type="ARBA" id="ARBA00002426"/>
    </source>
</evidence>
<dbReference type="CDD" id="cd03028">
    <property type="entry name" value="GRX_PICOT_like"/>
    <property type="match status" value="1"/>
</dbReference>
<evidence type="ECO:0000256" key="4">
    <source>
        <dbReference type="ARBA" id="ARBA00023004"/>
    </source>
</evidence>
<evidence type="ECO:0000256" key="2">
    <source>
        <dbReference type="ARBA" id="ARBA00008983"/>
    </source>
</evidence>
<dbReference type="InterPro" id="IPR002109">
    <property type="entry name" value="Glutaredoxin"/>
</dbReference>
<dbReference type="EMBL" id="CAJGYO010000014">
    <property type="protein sequence ID" value="CAD6269175.1"/>
    <property type="molecule type" value="Genomic_DNA"/>
</dbReference>
<dbReference type="InterPro" id="IPR004480">
    <property type="entry name" value="Monothiol_GRX-rel"/>
</dbReference>
<dbReference type="Proteomes" id="UP000604825">
    <property type="component" value="Unassembled WGS sequence"/>
</dbReference>
<evidence type="ECO:0000313" key="7">
    <source>
        <dbReference type="EMBL" id="CAD6269175.1"/>
    </source>
</evidence>
<dbReference type="OrthoDB" id="415696at2759"/>
<evidence type="ECO:0000313" key="8">
    <source>
        <dbReference type="Proteomes" id="UP000604825"/>
    </source>
</evidence>
<keyword evidence="8" id="KW-1185">Reference proteome</keyword>
<comment type="caution">
    <text evidence="7">The sequence shown here is derived from an EMBL/GenBank/DDBJ whole genome shotgun (WGS) entry which is preliminary data.</text>
</comment>
<dbReference type="GO" id="GO:0051536">
    <property type="term" value="F:iron-sulfur cluster binding"/>
    <property type="evidence" value="ECO:0007669"/>
    <property type="project" value="UniProtKB-KW"/>
</dbReference>
<evidence type="ECO:0000259" key="6">
    <source>
        <dbReference type="Pfam" id="PF00462"/>
    </source>
</evidence>
<keyword evidence="4" id="KW-0408">Iron</keyword>